<dbReference type="EMBL" id="JASBNA010000011">
    <property type="protein sequence ID" value="KAK7688228.1"/>
    <property type="molecule type" value="Genomic_DNA"/>
</dbReference>
<evidence type="ECO:0000313" key="4">
    <source>
        <dbReference type="Proteomes" id="UP001385951"/>
    </source>
</evidence>
<keyword evidence="4" id="KW-1185">Reference proteome</keyword>
<dbReference type="Gene3D" id="1.10.510.10">
    <property type="entry name" value="Transferase(Phosphotransferase) domain 1"/>
    <property type="match status" value="1"/>
</dbReference>
<evidence type="ECO:0000313" key="3">
    <source>
        <dbReference type="EMBL" id="KAK7688228.1"/>
    </source>
</evidence>
<gene>
    <name evidence="3" type="ORF">QCA50_008598</name>
</gene>
<dbReference type="SUPFAM" id="SSF56112">
    <property type="entry name" value="Protein kinase-like (PK-like)"/>
    <property type="match status" value="1"/>
</dbReference>
<dbReference type="PANTHER" id="PTHR38248">
    <property type="entry name" value="FUNK1 6"/>
    <property type="match status" value="1"/>
</dbReference>
<evidence type="ECO:0000259" key="2">
    <source>
        <dbReference type="Pfam" id="PF17667"/>
    </source>
</evidence>
<feature type="domain" description="Fungal-type protein kinase" evidence="2">
    <location>
        <begin position="427"/>
        <end position="563"/>
    </location>
</feature>
<reference evidence="3 4" key="1">
    <citation type="submission" date="2022-09" db="EMBL/GenBank/DDBJ databases">
        <authorList>
            <person name="Palmer J.M."/>
        </authorList>
    </citation>
    <scope>NUCLEOTIDE SEQUENCE [LARGE SCALE GENOMIC DNA]</scope>
    <source>
        <strain evidence="3 4">DSM 7382</strain>
    </source>
</reference>
<sequence length="677" mass="78388">MSEYTHCFSLDEWVEAVLGQSPAQISNWESFFTNAGLFMDPTLRQAVTDYLRADSLKSEELMYKPFCIASNRILDFYLENAKDARPFLVKDILLCRNHPITIGLYRDVYCSPDVVLVTQTVFDLIQNREKETGGNEKHPTSGIKWTDLFSIFEFNTSHERNYGDLMVNEWCRRQNITRDELMSPKKLKDFLPPKTESSDKVSDYLPPRGTSQKIPCCPQPIHPPKRPAASHADPIITKKRRTQAPAPPLEDNKLLFKSPVNYEKKMASYALEMLSSTNGTRSHFFQCLIEGDIVRFHYSDPTGIAWSTQFSWIRNLEKFAAILLAIAYCDHECLGMTVPGLTPPEPEMGIPRSLSISPLPFKGYYLDEPVTKISVQLHTREPEVELLLKARKAGLSDHLPEPHMWSTRGQQWCSSKDVWGVLYPNNATTKRYEPRTQDIIVLIRYQPLEKVLTPQNMYSLFNQLFAVLYSLRYKAYMLHRDITPSNLMCEVLTEADDTEVFKLILIDIDLAVLLDKYGYPIGERSKHHTGTFLFTAIDLLDSPESPRFLRHDFESVIYVALWLLVKSRDVFLRWENPNTPYVTSAKTLMRERFFDLIDTTFCLRDEFSAYLPWIYSLWRLFWKASIERDDFLIQTKIFNEDIDFDLETLGGHVTYDKIRELLSGLRPKLAQSVPNLL</sequence>
<organism evidence="3 4">
    <name type="scientific">Cerrena zonata</name>
    <dbReference type="NCBI Taxonomy" id="2478898"/>
    <lineage>
        <taxon>Eukaryota</taxon>
        <taxon>Fungi</taxon>
        <taxon>Dikarya</taxon>
        <taxon>Basidiomycota</taxon>
        <taxon>Agaricomycotina</taxon>
        <taxon>Agaricomycetes</taxon>
        <taxon>Polyporales</taxon>
        <taxon>Cerrenaceae</taxon>
        <taxon>Cerrena</taxon>
    </lineage>
</organism>
<dbReference type="Pfam" id="PF17667">
    <property type="entry name" value="Pkinase_fungal"/>
    <property type="match status" value="1"/>
</dbReference>
<comment type="caution">
    <text evidence="3">The sequence shown here is derived from an EMBL/GenBank/DDBJ whole genome shotgun (WGS) entry which is preliminary data.</text>
</comment>
<dbReference type="Proteomes" id="UP001385951">
    <property type="component" value="Unassembled WGS sequence"/>
</dbReference>
<protein>
    <recommendedName>
        <fullName evidence="2">Fungal-type protein kinase domain-containing protein</fullName>
    </recommendedName>
</protein>
<dbReference type="InterPro" id="IPR011009">
    <property type="entry name" value="Kinase-like_dom_sf"/>
</dbReference>
<proteinExistence type="predicted"/>
<accession>A0AAW0G4H5</accession>
<feature type="region of interest" description="Disordered" evidence="1">
    <location>
        <begin position="212"/>
        <end position="231"/>
    </location>
</feature>
<dbReference type="InterPro" id="IPR040976">
    <property type="entry name" value="Pkinase_fungal"/>
</dbReference>
<evidence type="ECO:0000256" key="1">
    <source>
        <dbReference type="SAM" id="MobiDB-lite"/>
    </source>
</evidence>
<name>A0AAW0G4H5_9APHY</name>
<dbReference type="AlphaFoldDB" id="A0AAW0G4H5"/>
<dbReference type="PANTHER" id="PTHR38248:SF2">
    <property type="entry name" value="FUNK1 11"/>
    <property type="match status" value="1"/>
</dbReference>